<dbReference type="SUPFAM" id="SSF142338">
    <property type="entry name" value="CofD-like"/>
    <property type="match status" value="1"/>
</dbReference>
<gene>
    <name evidence="4" type="ORF">Gferi_20895</name>
</gene>
<dbReference type="InterPro" id="IPR002882">
    <property type="entry name" value="CofD"/>
</dbReference>
<keyword evidence="3" id="KW-1133">Transmembrane helix</keyword>
<dbReference type="STRING" id="1424294.Gferi_20895"/>
<dbReference type="GO" id="GO:0043743">
    <property type="term" value="F:LPPG:FO 2-phospho-L-lactate transferase activity"/>
    <property type="evidence" value="ECO:0007669"/>
    <property type="project" value="InterPro"/>
</dbReference>
<dbReference type="KEGG" id="gfe:Gferi_20895"/>
<keyword evidence="4" id="KW-0808">Transferase</keyword>
<evidence type="ECO:0000313" key="5">
    <source>
        <dbReference type="Proteomes" id="UP000095743"/>
    </source>
</evidence>
<dbReference type="OrthoDB" id="9783842at2"/>
<keyword evidence="3" id="KW-0472">Membrane</keyword>
<accession>A0A1D8GLI7</accession>
<feature type="transmembrane region" description="Helical" evidence="3">
    <location>
        <begin position="16"/>
        <end position="38"/>
    </location>
</feature>
<dbReference type="EMBL" id="CP017269">
    <property type="protein sequence ID" value="AOT71773.1"/>
    <property type="molecule type" value="Genomic_DNA"/>
</dbReference>
<organism evidence="4 5">
    <name type="scientific">Geosporobacter ferrireducens</name>
    <dbReference type="NCBI Taxonomy" id="1424294"/>
    <lineage>
        <taxon>Bacteria</taxon>
        <taxon>Bacillati</taxon>
        <taxon>Bacillota</taxon>
        <taxon>Clostridia</taxon>
        <taxon>Peptostreptococcales</taxon>
        <taxon>Thermotaleaceae</taxon>
        <taxon>Geosporobacter</taxon>
    </lineage>
</organism>
<dbReference type="InterPro" id="IPR038136">
    <property type="entry name" value="CofD-like_dom_sf"/>
</dbReference>
<dbReference type="HAMAP" id="MF_00973">
    <property type="entry name" value="Gluconeogen_factor"/>
    <property type="match status" value="1"/>
</dbReference>
<dbReference type="PANTHER" id="PTHR30135">
    <property type="entry name" value="UNCHARACTERIZED PROTEIN YVCK-RELATED"/>
    <property type="match status" value="1"/>
</dbReference>
<evidence type="ECO:0000256" key="3">
    <source>
        <dbReference type="SAM" id="Phobius"/>
    </source>
</evidence>
<sequence length="445" mass="49470">MNLTDWLKPGLKIKRWVALGVLGIFLVSMGVYPIISFLLGEKRLTSHAFMMLFVGALFVGIAVKRGILSILTILDIPGEGTSYRSRIDKKLYDKRILMRGPKIVVVGGGTGLSVLLRGIKKYTLNITAIVTVADDGGGSGKLREDLGMLPPGDIRNCILALADTEPIMEQLLQYRFTEGSLKGQSFGNLLIAAMNGISDNFEEAIGKINDVLAVTGKVLPVTTEDITLYGKLKNGKVIKGESQIPIKVKEYESEIDQVFIKPDHVKPLKEAVEAIQNADVVILGPGSLYTSVIPNLLVRDIAEAIKKTSALRVYVANVMTQPGETDDYGVWKHLEAIFSHIKEQVVDYVFVNNEAVPLEVLEKYKKDGASPVVLNPEDQERIAKAGIKIKEGKFLEVKKQYIRHDTDKLSEQIIKLALEEKYATDKIRILDYYYFHEKLKKLSRI</sequence>
<comment type="function">
    <text evidence="2">Required for morphogenesis under gluconeogenic growth conditions.</text>
</comment>
<dbReference type="Proteomes" id="UP000095743">
    <property type="component" value="Chromosome"/>
</dbReference>
<dbReference type="NCBIfam" id="TIGR01826">
    <property type="entry name" value="CofD_related"/>
    <property type="match status" value="1"/>
</dbReference>
<evidence type="ECO:0000256" key="1">
    <source>
        <dbReference type="ARBA" id="ARBA00022490"/>
    </source>
</evidence>
<evidence type="ECO:0000313" key="4">
    <source>
        <dbReference type="EMBL" id="AOT71773.1"/>
    </source>
</evidence>
<keyword evidence="5" id="KW-1185">Reference proteome</keyword>
<dbReference type="AlphaFoldDB" id="A0A1D8GLI7"/>
<comment type="subcellular location">
    <subcellularLocation>
        <location evidence="2">Cytoplasm</location>
    </subcellularLocation>
</comment>
<proteinExistence type="inferred from homology"/>
<dbReference type="GO" id="GO:0008360">
    <property type="term" value="P:regulation of cell shape"/>
    <property type="evidence" value="ECO:0007669"/>
    <property type="project" value="UniProtKB-UniRule"/>
</dbReference>
<dbReference type="RefSeq" id="WP_069979952.1">
    <property type="nucleotide sequence ID" value="NZ_CP017269.1"/>
</dbReference>
<dbReference type="GO" id="GO:0005737">
    <property type="term" value="C:cytoplasm"/>
    <property type="evidence" value="ECO:0007669"/>
    <property type="project" value="UniProtKB-SubCell"/>
</dbReference>
<evidence type="ECO:0000256" key="2">
    <source>
        <dbReference type="HAMAP-Rule" id="MF_00973"/>
    </source>
</evidence>
<name>A0A1D8GLI7_9FIRM</name>
<keyword evidence="1 2" id="KW-0963">Cytoplasm</keyword>
<dbReference type="InterPro" id="IPR010119">
    <property type="entry name" value="Gluconeogen_factor"/>
</dbReference>
<keyword evidence="3" id="KW-0812">Transmembrane</keyword>
<dbReference type="Gene3D" id="3.40.50.10680">
    <property type="entry name" value="CofD-like domains"/>
    <property type="match status" value="1"/>
</dbReference>
<protein>
    <recommendedName>
        <fullName evidence="2">Putative gluconeogenesis factor</fullName>
    </recommendedName>
</protein>
<comment type="similarity">
    <text evidence="2">Belongs to the gluconeogenesis factor family.</text>
</comment>
<reference evidence="4 5" key="1">
    <citation type="submission" date="2016-09" db="EMBL/GenBank/DDBJ databases">
        <title>Genomic analysis reveals versatility of anaerobic energy metabolism of Geosporobacter ferrireducens IRF9 of phylum Firmicutes.</title>
        <authorList>
            <person name="Kim S.-J."/>
        </authorList>
    </citation>
    <scope>NUCLEOTIDE SEQUENCE [LARGE SCALE GENOMIC DNA]</scope>
    <source>
        <strain evidence="4 5">IRF9</strain>
    </source>
</reference>
<dbReference type="PANTHER" id="PTHR30135:SF3">
    <property type="entry name" value="GLUCONEOGENESIS FACTOR-RELATED"/>
    <property type="match status" value="1"/>
</dbReference>
<feature type="transmembrane region" description="Helical" evidence="3">
    <location>
        <begin position="44"/>
        <end position="63"/>
    </location>
</feature>
<dbReference type="Pfam" id="PF01933">
    <property type="entry name" value="CofD"/>
    <property type="match status" value="1"/>
</dbReference>
<dbReference type="CDD" id="cd07187">
    <property type="entry name" value="YvcK_like"/>
    <property type="match status" value="1"/>
</dbReference>